<evidence type="ECO:0000256" key="3">
    <source>
        <dbReference type="ARBA" id="ARBA00023125"/>
    </source>
</evidence>
<evidence type="ECO:0000259" key="7">
    <source>
        <dbReference type="PROSITE" id="PS50043"/>
    </source>
</evidence>
<gene>
    <name evidence="9" type="ORF">ACFFHU_08455</name>
</gene>
<dbReference type="SMART" id="SM00448">
    <property type="entry name" value="REC"/>
    <property type="match status" value="1"/>
</dbReference>
<dbReference type="RefSeq" id="WP_377337285.1">
    <property type="nucleotide sequence ID" value="NZ_JBHLUE010000004.1"/>
</dbReference>
<dbReference type="Pfam" id="PF00072">
    <property type="entry name" value="Response_reg"/>
    <property type="match status" value="1"/>
</dbReference>
<dbReference type="CDD" id="cd06170">
    <property type="entry name" value="LuxR_C_like"/>
    <property type="match status" value="1"/>
</dbReference>
<feature type="compositionally biased region" description="Gly residues" evidence="6">
    <location>
        <begin position="24"/>
        <end position="49"/>
    </location>
</feature>
<feature type="compositionally biased region" description="Low complexity" evidence="6">
    <location>
        <begin position="8"/>
        <end position="23"/>
    </location>
</feature>
<evidence type="ECO:0000313" key="10">
    <source>
        <dbReference type="Proteomes" id="UP001589894"/>
    </source>
</evidence>
<reference evidence="9 10" key="1">
    <citation type="submission" date="2024-09" db="EMBL/GenBank/DDBJ databases">
        <authorList>
            <person name="Sun Q."/>
            <person name="Mori K."/>
        </authorList>
    </citation>
    <scope>NUCLEOTIDE SEQUENCE [LARGE SCALE GENOMIC DNA]</scope>
    <source>
        <strain evidence="9 10">TBRC 2205</strain>
    </source>
</reference>
<dbReference type="InterPro" id="IPR001789">
    <property type="entry name" value="Sig_transdc_resp-reg_receiver"/>
</dbReference>
<feature type="domain" description="Response regulatory" evidence="8">
    <location>
        <begin position="57"/>
        <end position="173"/>
    </location>
</feature>
<keyword evidence="3" id="KW-0238">DNA-binding</keyword>
<dbReference type="InterPro" id="IPR039420">
    <property type="entry name" value="WalR-like"/>
</dbReference>
<evidence type="ECO:0000313" key="9">
    <source>
        <dbReference type="EMBL" id="MFC0564195.1"/>
    </source>
</evidence>
<dbReference type="InterPro" id="IPR000792">
    <property type="entry name" value="Tscrpt_reg_LuxR_C"/>
</dbReference>
<dbReference type="PROSITE" id="PS50043">
    <property type="entry name" value="HTH_LUXR_2"/>
    <property type="match status" value="1"/>
</dbReference>
<keyword evidence="10" id="KW-1185">Reference proteome</keyword>
<dbReference type="InterPro" id="IPR058245">
    <property type="entry name" value="NreC/VraR/RcsB-like_REC"/>
</dbReference>
<feature type="domain" description="HTH luxR-type" evidence="7">
    <location>
        <begin position="208"/>
        <end position="273"/>
    </location>
</feature>
<dbReference type="PRINTS" id="PR00038">
    <property type="entry name" value="HTHLUXR"/>
</dbReference>
<evidence type="ECO:0000259" key="8">
    <source>
        <dbReference type="PROSITE" id="PS50110"/>
    </source>
</evidence>
<protein>
    <submittedName>
        <fullName evidence="9">Response regulator</fullName>
    </submittedName>
</protein>
<dbReference type="EMBL" id="JBHLUE010000004">
    <property type="protein sequence ID" value="MFC0564195.1"/>
    <property type="molecule type" value="Genomic_DNA"/>
</dbReference>
<dbReference type="PANTHER" id="PTHR43214">
    <property type="entry name" value="TWO-COMPONENT RESPONSE REGULATOR"/>
    <property type="match status" value="1"/>
</dbReference>
<dbReference type="Gene3D" id="3.40.50.2300">
    <property type="match status" value="1"/>
</dbReference>
<dbReference type="PROSITE" id="PS50110">
    <property type="entry name" value="RESPONSE_REGULATORY"/>
    <property type="match status" value="1"/>
</dbReference>
<keyword evidence="2" id="KW-0805">Transcription regulation</keyword>
<dbReference type="PROSITE" id="PS00622">
    <property type="entry name" value="HTH_LUXR_1"/>
    <property type="match status" value="1"/>
</dbReference>
<dbReference type="InterPro" id="IPR011006">
    <property type="entry name" value="CheY-like_superfamily"/>
</dbReference>
<evidence type="ECO:0000256" key="5">
    <source>
        <dbReference type="PROSITE-ProRule" id="PRU00169"/>
    </source>
</evidence>
<keyword evidence="4" id="KW-0804">Transcription</keyword>
<dbReference type="InterPro" id="IPR016032">
    <property type="entry name" value="Sig_transdc_resp-reg_C-effctor"/>
</dbReference>
<comment type="caution">
    <text evidence="9">The sequence shown here is derived from an EMBL/GenBank/DDBJ whole genome shotgun (WGS) entry which is preliminary data.</text>
</comment>
<dbReference type="PANTHER" id="PTHR43214:SF24">
    <property type="entry name" value="TRANSCRIPTIONAL REGULATORY PROTEIN NARL-RELATED"/>
    <property type="match status" value="1"/>
</dbReference>
<dbReference type="SUPFAM" id="SSF46894">
    <property type="entry name" value="C-terminal effector domain of the bipartite response regulators"/>
    <property type="match status" value="1"/>
</dbReference>
<feature type="region of interest" description="Disordered" evidence="6">
    <location>
        <begin position="1"/>
        <end position="49"/>
    </location>
</feature>
<evidence type="ECO:0000256" key="2">
    <source>
        <dbReference type="ARBA" id="ARBA00023015"/>
    </source>
</evidence>
<evidence type="ECO:0000256" key="1">
    <source>
        <dbReference type="ARBA" id="ARBA00022553"/>
    </source>
</evidence>
<dbReference type="Proteomes" id="UP001589894">
    <property type="component" value="Unassembled WGS sequence"/>
</dbReference>
<proteinExistence type="predicted"/>
<evidence type="ECO:0000256" key="4">
    <source>
        <dbReference type="ARBA" id="ARBA00023163"/>
    </source>
</evidence>
<organism evidence="9 10">
    <name type="scientific">Plantactinospora siamensis</name>
    <dbReference type="NCBI Taxonomy" id="555372"/>
    <lineage>
        <taxon>Bacteria</taxon>
        <taxon>Bacillati</taxon>
        <taxon>Actinomycetota</taxon>
        <taxon>Actinomycetes</taxon>
        <taxon>Micromonosporales</taxon>
        <taxon>Micromonosporaceae</taxon>
        <taxon>Plantactinospora</taxon>
    </lineage>
</organism>
<keyword evidence="1 5" id="KW-0597">Phosphoprotein</keyword>
<accession>A0ABV6NTU4</accession>
<evidence type="ECO:0000256" key="6">
    <source>
        <dbReference type="SAM" id="MobiDB-lite"/>
    </source>
</evidence>
<name>A0ABV6NTU4_9ACTN</name>
<dbReference type="CDD" id="cd17535">
    <property type="entry name" value="REC_NarL-like"/>
    <property type="match status" value="1"/>
</dbReference>
<dbReference type="SUPFAM" id="SSF52172">
    <property type="entry name" value="CheY-like"/>
    <property type="match status" value="1"/>
</dbReference>
<feature type="modified residue" description="4-aspartylphosphate" evidence="5">
    <location>
        <position position="108"/>
    </location>
</feature>
<dbReference type="Pfam" id="PF00196">
    <property type="entry name" value="GerE"/>
    <property type="match status" value="1"/>
</dbReference>
<sequence>MAAVARVSGPADPGAAGPAPAGSGPAGSGPAGSGPAGSGPAGSGPAGFGTGGRDPVRVLIVDDDALVRAGLAMILGGVPDLTVVAEVADGDEVLSAVAAHRPDVVLMDIRMPRVDGLTATETLRARPHPPEVLVLTTFDADDQVLRALRAGAGGFLLKDTPPAEIVRAVHRVAAGEATLSPTVTRRLIARVTGPATTDRSGDARQDRARRRLAGLSEREREVAVALGQGRTNAEISAELFMSVATVKAYVSRLLTKLELNNRVQVALLVHDADLV</sequence>
<dbReference type="SMART" id="SM00421">
    <property type="entry name" value="HTH_LUXR"/>
    <property type="match status" value="1"/>
</dbReference>